<name>Q4PKG6_9BACT</name>
<dbReference type="InterPro" id="IPR011008">
    <property type="entry name" value="Dimeric_a/b-barrel"/>
</dbReference>
<protein>
    <recommendedName>
        <fullName evidence="2">ABM domain-containing protein</fullName>
    </recommendedName>
</protein>
<dbReference type="EMBL" id="DQ073796">
    <property type="protein sequence ID" value="AAY78580.1"/>
    <property type="molecule type" value="Genomic_DNA"/>
</dbReference>
<reference evidence="1" key="1">
    <citation type="journal article" date="2005" name="PLoS Biol.">
        <title>New insights into metabolic properties of marine bacteria encoding proteorhodopsins.</title>
        <authorList>
            <person name="Sabehi G."/>
            <person name="Loy A."/>
            <person name="Jung K.H."/>
            <person name="Partha R."/>
            <person name="Spudich J.L."/>
            <person name="Isaacson T."/>
            <person name="Hirschberg J."/>
            <person name="Wagner M."/>
            <person name="Beja O."/>
        </authorList>
    </citation>
    <scope>NUCLEOTIDE SEQUENCE</scope>
</reference>
<evidence type="ECO:0000313" key="1">
    <source>
        <dbReference type="EMBL" id="AAY78580.1"/>
    </source>
</evidence>
<evidence type="ECO:0008006" key="2">
    <source>
        <dbReference type="Google" id="ProtNLM"/>
    </source>
</evidence>
<sequence>MIIAITGFKPKNLLKKFRFLSHAVPLFQLAQKSPGNIHAERFTHQGYYHTLTAWESSEAMMGYVYSPAHQKAIDLYDVLGEGLTCHYESEEIPSSKHALDYWKANGQ</sequence>
<dbReference type="AlphaFoldDB" id="Q4PKG6"/>
<dbReference type="SUPFAM" id="SSF54909">
    <property type="entry name" value="Dimeric alpha+beta barrel"/>
    <property type="match status" value="1"/>
</dbReference>
<proteinExistence type="predicted"/>
<organism evidence="1">
    <name type="scientific">uncultured bacterium MedeBAC82F10</name>
    <dbReference type="NCBI Taxonomy" id="332272"/>
    <lineage>
        <taxon>Bacteria</taxon>
        <taxon>environmental samples</taxon>
    </lineage>
</organism>
<accession>Q4PKG6</accession>